<dbReference type="HOGENOM" id="CLU_666933_0_0_0"/>
<dbReference type="InterPro" id="IPR000014">
    <property type="entry name" value="PAS"/>
</dbReference>
<gene>
    <name evidence="2" type="ordered locus">AciX9_1749</name>
</gene>
<sequence length="412" mass="45851">MKIRLAFNETASGRFMVMSEMVRPGLSLNLERPLVTIFEDEDEFLKSVINADLFHEDTTAVVVTVLQSISQPVFPQRWIAIDVTTAQLKALGLFSHLMESDADQGYAAISPTLESPFEFTGGGHFQDFLMQVPTPILMLEGQEHLVTFINPPYVRLLGRTTSKSLLGKPIREALPELKGQPFFGLLDKVYRTGTAHVGVEVLGNLRHEDTGRTQDIYVDFIYQSVRNEVGEVFGIMVQASDATDRVLARQVSESREDQLYRQWAELDTIYRTAPVGMCLIDAADYRVLRVNNKLAHFTGQTASALVGMCILDIFPGTPGLKALFDKVRAGFSIENHELSCAVPSVPGILRHWLVNYGPMFGTDGNVEAITCVSQEITDRLLRDETFEKGETVVSRDTLQVPSMTMEPTAEVT</sequence>
<keyword evidence="3" id="KW-1185">Reference proteome</keyword>
<evidence type="ECO:0000313" key="3">
    <source>
        <dbReference type="Proteomes" id="UP000000343"/>
    </source>
</evidence>
<dbReference type="RefSeq" id="WP_013580116.1">
    <property type="nucleotide sequence ID" value="NC_015064.1"/>
</dbReference>
<dbReference type="SMART" id="SM00091">
    <property type="entry name" value="PAS"/>
    <property type="match status" value="2"/>
</dbReference>
<dbReference type="AlphaFoldDB" id="E8WYW1"/>
<dbReference type="PaxDb" id="1198114-AciX9_1749"/>
<proteinExistence type="predicted"/>
<protein>
    <submittedName>
        <fullName evidence="2">PAS sensor protein</fullName>
    </submittedName>
</protein>
<dbReference type="Gene3D" id="3.30.450.20">
    <property type="entry name" value="PAS domain"/>
    <property type="match status" value="2"/>
</dbReference>
<accession>E8WYW1</accession>
<dbReference type="InterPro" id="IPR035965">
    <property type="entry name" value="PAS-like_dom_sf"/>
</dbReference>
<dbReference type="OrthoDB" id="9766459at2"/>
<feature type="domain" description="PAS" evidence="1">
    <location>
        <begin position="264"/>
        <end position="332"/>
    </location>
</feature>
<dbReference type="InterPro" id="IPR013656">
    <property type="entry name" value="PAS_4"/>
</dbReference>
<dbReference type="Proteomes" id="UP000000343">
    <property type="component" value="Chromosome"/>
</dbReference>
<organism evidence="3">
    <name type="scientific">Granulicella tundricola (strain ATCC BAA-1859 / DSM 23138 / MP5ACTX9)</name>
    <dbReference type="NCBI Taxonomy" id="1198114"/>
    <lineage>
        <taxon>Bacteria</taxon>
        <taxon>Pseudomonadati</taxon>
        <taxon>Acidobacteriota</taxon>
        <taxon>Terriglobia</taxon>
        <taxon>Terriglobales</taxon>
        <taxon>Acidobacteriaceae</taxon>
        <taxon>Granulicella</taxon>
    </lineage>
</organism>
<evidence type="ECO:0000313" key="2">
    <source>
        <dbReference type="EMBL" id="ADW68797.1"/>
    </source>
</evidence>
<evidence type="ECO:0000259" key="1">
    <source>
        <dbReference type="SMART" id="SM00091"/>
    </source>
</evidence>
<name>E8WYW1_GRATM</name>
<dbReference type="EMBL" id="CP002480">
    <property type="protein sequence ID" value="ADW68797.1"/>
    <property type="molecule type" value="Genomic_DNA"/>
</dbReference>
<dbReference type="KEGG" id="acm:AciX9_1749"/>
<dbReference type="NCBIfam" id="TIGR00229">
    <property type="entry name" value="sensory_box"/>
    <property type="match status" value="1"/>
</dbReference>
<dbReference type="SUPFAM" id="SSF55785">
    <property type="entry name" value="PYP-like sensor domain (PAS domain)"/>
    <property type="match status" value="2"/>
</dbReference>
<dbReference type="STRING" id="1198114.AciX9_1749"/>
<reference evidence="3" key="1">
    <citation type="submission" date="2011-01" db="EMBL/GenBank/DDBJ databases">
        <title>Complete sequence of chromosome of Acidobacterium sp. MP5ACTX9.</title>
        <authorList>
            <consortium name="US DOE Joint Genome Institute"/>
            <person name="Lucas S."/>
            <person name="Copeland A."/>
            <person name="Lapidus A."/>
            <person name="Cheng J.-F."/>
            <person name="Goodwin L."/>
            <person name="Pitluck S."/>
            <person name="Teshima H."/>
            <person name="Detter J.C."/>
            <person name="Han C."/>
            <person name="Tapia R."/>
            <person name="Land M."/>
            <person name="Hauser L."/>
            <person name="Kyrpides N."/>
            <person name="Ivanova N."/>
            <person name="Ovchinnikova G."/>
            <person name="Pagani I."/>
            <person name="Rawat S.R."/>
            <person name="Mannisto M."/>
            <person name="Haggblom M.M."/>
            <person name="Woyke T."/>
        </authorList>
    </citation>
    <scope>NUCLEOTIDE SEQUENCE [LARGE SCALE GENOMIC DNA]</scope>
    <source>
        <strain evidence="3">MP5ACTX9</strain>
    </source>
</reference>
<dbReference type="eggNOG" id="COG3829">
    <property type="taxonomic scope" value="Bacteria"/>
</dbReference>
<feature type="domain" description="PAS" evidence="1">
    <location>
        <begin position="123"/>
        <end position="191"/>
    </location>
</feature>
<dbReference type="Pfam" id="PF08448">
    <property type="entry name" value="PAS_4"/>
    <property type="match status" value="2"/>
</dbReference>